<keyword evidence="2" id="KW-1003">Cell membrane</keyword>
<name>A0A4P6JSH1_KTERU</name>
<evidence type="ECO:0000256" key="8">
    <source>
        <dbReference type="SAM" id="Phobius"/>
    </source>
</evidence>
<feature type="transmembrane region" description="Helical" evidence="8">
    <location>
        <begin position="6"/>
        <end position="27"/>
    </location>
</feature>
<feature type="transmembrane region" description="Helical" evidence="8">
    <location>
        <begin position="389"/>
        <end position="411"/>
    </location>
</feature>
<dbReference type="OrthoDB" id="142716at2"/>
<reference evidence="9 10" key="1">
    <citation type="submission" date="2019-01" db="EMBL/GenBank/DDBJ databases">
        <title>Ktedonosporobacter rubrisoli SCAWS-G2.</title>
        <authorList>
            <person name="Huang Y."/>
            <person name="Yan B."/>
        </authorList>
    </citation>
    <scope>NUCLEOTIDE SEQUENCE [LARGE SCALE GENOMIC DNA]</scope>
    <source>
        <strain evidence="9 10">SCAWS-G2</strain>
    </source>
</reference>
<keyword evidence="7 8" id="KW-0472">Membrane</keyword>
<feature type="transmembrane region" description="Helical" evidence="8">
    <location>
        <begin position="174"/>
        <end position="189"/>
    </location>
</feature>
<evidence type="ECO:0000256" key="2">
    <source>
        <dbReference type="ARBA" id="ARBA00022475"/>
    </source>
</evidence>
<evidence type="ECO:0008006" key="11">
    <source>
        <dbReference type="Google" id="ProtNLM"/>
    </source>
</evidence>
<organism evidence="9 10">
    <name type="scientific">Ktedonosporobacter rubrisoli</name>
    <dbReference type="NCBI Taxonomy" id="2509675"/>
    <lineage>
        <taxon>Bacteria</taxon>
        <taxon>Bacillati</taxon>
        <taxon>Chloroflexota</taxon>
        <taxon>Ktedonobacteria</taxon>
        <taxon>Ktedonobacterales</taxon>
        <taxon>Ktedonosporobacteraceae</taxon>
        <taxon>Ktedonosporobacter</taxon>
    </lineage>
</organism>
<feature type="transmembrane region" description="Helical" evidence="8">
    <location>
        <begin position="423"/>
        <end position="446"/>
    </location>
</feature>
<dbReference type="GO" id="GO:0016763">
    <property type="term" value="F:pentosyltransferase activity"/>
    <property type="evidence" value="ECO:0007669"/>
    <property type="project" value="TreeGrafter"/>
</dbReference>
<proteinExistence type="predicted"/>
<keyword evidence="5 8" id="KW-0812">Transmembrane</keyword>
<feature type="transmembrane region" description="Helical" evidence="8">
    <location>
        <begin position="195"/>
        <end position="210"/>
    </location>
</feature>
<feature type="transmembrane region" description="Helical" evidence="8">
    <location>
        <begin position="318"/>
        <end position="337"/>
    </location>
</feature>
<dbReference type="AlphaFoldDB" id="A0A4P6JSH1"/>
<accession>A0A4P6JSH1</accession>
<evidence type="ECO:0000256" key="7">
    <source>
        <dbReference type="ARBA" id="ARBA00023136"/>
    </source>
</evidence>
<evidence type="ECO:0000313" key="10">
    <source>
        <dbReference type="Proteomes" id="UP000290365"/>
    </source>
</evidence>
<dbReference type="GO" id="GO:0009103">
    <property type="term" value="P:lipopolysaccharide biosynthetic process"/>
    <property type="evidence" value="ECO:0007669"/>
    <property type="project" value="UniProtKB-ARBA"/>
</dbReference>
<dbReference type="RefSeq" id="WP_129889532.1">
    <property type="nucleotide sequence ID" value="NZ_CP035758.1"/>
</dbReference>
<dbReference type="EMBL" id="CP035758">
    <property type="protein sequence ID" value="QBD78479.1"/>
    <property type="molecule type" value="Genomic_DNA"/>
</dbReference>
<evidence type="ECO:0000256" key="4">
    <source>
        <dbReference type="ARBA" id="ARBA00022679"/>
    </source>
</evidence>
<keyword evidence="6 8" id="KW-1133">Transmembrane helix</keyword>
<evidence type="ECO:0000256" key="1">
    <source>
        <dbReference type="ARBA" id="ARBA00004651"/>
    </source>
</evidence>
<feature type="transmembrane region" description="Helical" evidence="8">
    <location>
        <begin position="358"/>
        <end position="377"/>
    </location>
</feature>
<keyword evidence="10" id="KW-1185">Reference proteome</keyword>
<dbReference type="PANTHER" id="PTHR33908">
    <property type="entry name" value="MANNOSYLTRANSFERASE YKCB-RELATED"/>
    <property type="match status" value="1"/>
</dbReference>
<dbReference type="InterPro" id="IPR050297">
    <property type="entry name" value="LipidA_mod_glycosyltrf_83"/>
</dbReference>
<dbReference type="PANTHER" id="PTHR33908:SF11">
    <property type="entry name" value="MEMBRANE PROTEIN"/>
    <property type="match status" value="1"/>
</dbReference>
<evidence type="ECO:0000256" key="6">
    <source>
        <dbReference type="ARBA" id="ARBA00022989"/>
    </source>
</evidence>
<keyword evidence="4" id="KW-0808">Transferase</keyword>
<dbReference type="Proteomes" id="UP000290365">
    <property type="component" value="Chromosome"/>
</dbReference>
<dbReference type="KEGG" id="kbs:EPA93_21780"/>
<protein>
    <recommendedName>
        <fullName evidence="11">Glycosyltransferase RgtA/B/C/D-like domain-containing protein</fullName>
    </recommendedName>
</protein>
<evidence type="ECO:0000256" key="5">
    <source>
        <dbReference type="ARBA" id="ARBA00022692"/>
    </source>
</evidence>
<evidence type="ECO:0000256" key="3">
    <source>
        <dbReference type="ARBA" id="ARBA00022676"/>
    </source>
</evidence>
<evidence type="ECO:0000313" key="9">
    <source>
        <dbReference type="EMBL" id="QBD78479.1"/>
    </source>
</evidence>
<dbReference type="GO" id="GO:0005886">
    <property type="term" value="C:plasma membrane"/>
    <property type="evidence" value="ECO:0007669"/>
    <property type="project" value="UniProtKB-SubCell"/>
</dbReference>
<gene>
    <name evidence="9" type="ORF">EPA93_21780</name>
</gene>
<feature type="transmembrane region" description="Helical" evidence="8">
    <location>
        <begin position="85"/>
        <end position="106"/>
    </location>
</feature>
<sequence length="573" mass="63590">MKYIKFTAYELTALVLIIFASLLRLLLISQRWPLTNSDEGTIGIMALHIAYRGETPVFFYGQHYMGALQAYLGALLFHLFGASLFSLRLGLVLMFILFLVSTYLLTSTLYSKGLALVSVFLLSIGSNYMYARELSAIGGYPETILFGSLAFLFASRLALSYNSIQPLPQQRRRLAYYICWGIVVGLGLWSDLLIIPFVLMSGLLILFFCWRELLRMLSTLGISLGLTIGAYPLISYNLKAAPGQDSLTTLWLLQHGGSSHLGLNYHILAREILGTFQISIPMMTGNPFCPVTELAFLGPSSPHTPTCTALHSIWGSGYLLLLAISIILSALTIFHLWRKRHKSSADQELKHALTRYSARLLLLGSAVLALYLYTFSAAPIDWPGIHARYLIGLLIATPAIIWPLWSALSSAKKQASIWAHSKAFISLVALAFISIMFLLGSVLTLGELPSTRLANQQDDELIKNLLHIGASHIYTDYWTCNKIAFESKEQIICGVIDNALQPSHNRDAQYYTLVKSDPRSAYVFQANAQNPAVLKKVAEEPEKYRRFAFNGYVIYQPLAVSSPAGPVPATQGR</sequence>
<comment type="subcellular location">
    <subcellularLocation>
        <location evidence="1">Cell membrane</location>
        <topology evidence="1">Multi-pass membrane protein</topology>
    </subcellularLocation>
</comment>
<feature type="transmembrane region" description="Helical" evidence="8">
    <location>
        <begin position="57"/>
        <end position="79"/>
    </location>
</feature>
<feature type="transmembrane region" description="Helical" evidence="8">
    <location>
        <begin position="217"/>
        <end position="234"/>
    </location>
</feature>
<feature type="transmembrane region" description="Helical" evidence="8">
    <location>
        <begin position="143"/>
        <end position="162"/>
    </location>
</feature>
<keyword evidence="3" id="KW-0328">Glycosyltransferase</keyword>